<keyword evidence="4" id="KW-0496">Mitochondrion</keyword>
<dbReference type="Proteomes" id="UP000449547">
    <property type="component" value="Unassembled WGS sequence"/>
</dbReference>
<dbReference type="OrthoDB" id="1654884at2759"/>
<dbReference type="RefSeq" id="XP_034010979.1">
    <property type="nucleotide sequence ID" value="XM_034157097.1"/>
</dbReference>
<reference evidence="8 9" key="1">
    <citation type="submission" date="2019-07" db="EMBL/GenBank/DDBJ databases">
        <title>Genome assembly of two rare yeast pathogens: Diutina rugosa and Trichomonascus ciferrii.</title>
        <authorList>
            <person name="Mixao V."/>
            <person name="Saus E."/>
            <person name="Hansen A."/>
            <person name="Lass-Flor C."/>
            <person name="Gabaldon T."/>
        </authorList>
    </citation>
    <scope>NUCLEOTIDE SEQUENCE [LARGE SCALE GENOMIC DNA]</scope>
    <source>
        <strain evidence="8 9">CBS 613</strain>
    </source>
</reference>
<dbReference type="GO" id="GO:1990904">
    <property type="term" value="C:ribonucleoprotein complex"/>
    <property type="evidence" value="ECO:0007669"/>
    <property type="project" value="UniProtKB-KW"/>
</dbReference>
<evidence type="ECO:0000256" key="3">
    <source>
        <dbReference type="ARBA" id="ARBA00022980"/>
    </source>
</evidence>
<gene>
    <name evidence="8" type="ORF">DIURU_004245</name>
</gene>
<protein>
    <recommendedName>
        <fullName evidence="7">Small ribosomal subunit protein uS11m</fullName>
    </recommendedName>
</protein>
<dbReference type="Gene3D" id="3.30.420.80">
    <property type="entry name" value="Ribosomal protein S11"/>
    <property type="match status" value="1"/>
</dbReference>
<name>A0A642UI58_DIURU</name>
<dbReference type="VEuPathDB" id="FungiDB:DIURU_004245"/>
<dbReference type="SUPFAM" id="SSF53137">
    <property type="entry name" value="Translational machinery components"/>
    <property type="match status" value="1"/>
</dbReference>
<dbReference type="InterPro" id="IPR036967">
    <property type="entry name" value="Ribosomal_uS11_sf"/>
</dbReference>
<evidence type="ECO:0000256" key="4">
    <source>
        <dbReference type="ARBA" id="ARBA00023128"/>
    </source>
</evidence>
<dbReference type="GO" id="GO:0006412">
    <property type="term" value="P:translation"/>
    <property type="evidence" value="ECO:0007669"/>
    <property type="project" value="InterPro"/>
</dbReference>
<evidence type="ECO:0000256" key="7">
    <source>
        <dbReference type="ARBA" id="ARBA00070326"/>
    </source>
</evidence>
<sequence length="176" mass="20572">MFKRFFSTTPGLRASLTPAKVDGRKNLKTVGWKMYAYFHRHNTVCSLVEVVEDLDFMKKNQHLSYNEKVLYYMQLPHHPKLHITAGQLGFRKAQRQEYEAGFQVASKLFRTIEDEKLIGPKDKIELIVKDFGKGRDAFFAALQGKEGTNIRKYIDRIYDNTKLKFGGNRPKKLRRL</sequence>
<comment type="similarity">
    <text evidence="2">Belongs to the universal ribosomal protein uS11 family.</text>
</comment>
<dbReference type="GO" id="GO:0005840">
    <property type="term" value="C:ribosome"/>
    <property type="evidence" value="ECO:0007669"/>
    <property type="project" value="UniProtKB-KW"/>
</dbReference>
<dbReference type="GO" id="GO:0005739">
    <property type="term" value="C:mitochondrion"/>
    <property type="evidence" value="ECO:0007669"/>
    <property type="project" value="UniProtKB-SubCell"/>
</dbReference>
<accession>A0A642UI58</accession>
<evidence type="ECO:0000256" key="5">
    <source>
        <dbReference type="ARBA" id="ARBA00023274"/>
    </source>
</evidence>
<keyword evidence="9" id="KW-1185">Reference proteome</keyword>
<evidence type="ECO:0000256" key="2">
    <source>
        <dbReference type="ARBA" id="ARBA00006194"/>
    </source>
</evidence>
<dbReference type="AlphaFoldDB" id="A0A642UI58"/>
<comment type="caution">
    <text evidence="8">The sequence shown here is derived from an EMBL/GenBank/DDBJ whole genome shotgun (WGS) entry which is preliminary data.</text>
</comment>
<dbReference type="GO" id="GO:0003735">
    <property type="term" value="F:structural constituent of ribosome"/>
    <property type="evidence" value="ECO:0007669"/>
    <property type="project" value="InterPro"/>
</dbReference>
<dbReference type="FunFam" id="3.30.420.80:FF:000011">
    <property type="entry name" value="37S ribosomal protein S18, mitochondrial"/>
    <property type="match status" value="1"/>
</dbReference>
<keyword evidence="3" id="KW-0689">Ribosomal protein</keyword>
<comment type="subcellular location">
    <subcellularLocation>
        <location evidence="1">Mitochondrion</location>
    </subcellularLocation>
</comment>
<evidence type="ECO:0000313" key="8">
    <source>
        <dbReference type="EMBL" id="KAA8899578.1"/>
    </source>
</evidence>
<dbReference type="GeneID" id="54782896"/>
<comment type="function">
    <text evidence="6">Component of the mitochondrial ribosome (mitoribosome), a dedicated translation machinery responsible for the synthesis of mitochondrial genome-encoded proteins, including at least some of the essential transmembrane subunits of the mitochondrial respiratory chain. The mitoribosomes are attached to the mitochondrial inner membrane and translation products are cotranslationally integrated into the membrane.</text>
</comment>
<evidence type="ECO:0000313" key="9">
    <source>
        <dbReference type="Proteomes" id="UP000449547"/>
    </source>
</evidence>
<organism evidence="8 9">
    <name type="scientific">Diutina rugosa</name>
    <name type="common">Yeast</name>
    <name type="synonym">Candida rugosa</name>
    <dbReference type="NCBI Taxonomy" id="5481"/>
    <lineage>
        <taxon>Eukaryota</taxon>
        <taxon>Fungi</taxon>
        <taxon>Dikarya</taxon>
        <taxon>Ascomycota</taxon>
        <taxon>Saccharomycotina</taxon>
        <taxon>Pichiomycetes</taxon>
        <taxon>Debaryomycetaceae</taxon>
        <taxon>Diutina</taxon>
    </lineage>
</organism>
<dbReference type="OMA" id="FHRHNTL"/>
<evidence type="ECO:0000256" key="1">
    <source>
        <dbReference type="ARBA" id="ARBA00004173"/>
    </source>
</evidence>
<dbReference type="EMBL" id="SWFT01000122">
    <property type="protein sequence ID" value="KAA8899578.1"/>
    <property type="molecule type" value="Genomic_DNA"/>
</dbReference>
<evidence type="ECO:0000256" key="6">
    <source>
        <dbReference type="ARBA" id="ARBA00037226"/>
    </source>
</evidence>
<proteinExistence type="inferred from homology"/>
<keyword evidence="5" id="KW-0687">Ribonucleoprotein</keyword>